<gene>
    <name evidence="4" type="ORF">MGWOODY_Mmi2575</name>
</gene>
<accession>A0A170QCC0</accession>
<dbReference type="EMBL" id="FAXC01000139">
    <property type="protein sequence ID" value="CUV08927.1"/>
    <property type="molecule type" value="Genomic_DNA"/>
</dbReference>
<protein>
    <submittedName>
        <fullName evidence="4">DNA methylase N-4/N-6 domain protein</fullName>
    </submittedName>
</protein>
<keyword evidence="2" id="KW-0808">Transferase</keyword>
<keyword evidence="1 4" id="KW-0489">Methyltransferase</keyword>
<dbReference type="PRINTS" id="PR00508">
    <property type="entry name" value="S21N4MTFRASE"/>
</dbReference>
<organism evidence="4">
    <name type="scientific">hydrothermal vent metagenome</name>
    <dbReference type="NCBI Taxonomy" id="652676"/>
    <lineage>
        <taxon>unclassified sequences</taxon>
        <taxon>metagenomes</taxon>
        <taxon>ecological metagenomes</taxon>
    </lineage>
</organism>
<evidence type="ECO:0000313" key="4">
    <source>
        <dbReference type="EMBL" id="CUV08927.1"/>
    </source>
</evidence>
<dbReference type="InterPro" id="IPR029063">
    <property type="entry name" value="SAM-dependent_MTases_sf"/>
</dbReference>
<dbReference type="InterPro" id="IPR001091">
    <property type="entry name" value="RM_Methyltransferase"/>
</dbReference>
<dbReference type="GO" id="GO:0032259">
    <property type="term" value="P:methylation"/>
    <property type="evidence" value="ECO:0007669"/>
    <property type="project" value="UniProtKB-KW"/>
</dbReference>
<dbReference type="Pfam" id="PF01555">
    <property type="entry name" value="N6_N4_Mtase"/>
    <property type="match status" value="1"/>
</dbReference>
<dbReference type="SUPFAM" id="SSF53335">
    <property type="entry name" value="S-adenosyl-L-methionine-dependent methyltransferases"/>
    <property type="match status" value="1"/>
</dbReference>
<reference evidence="4" key="1">
    <citation type="submission" date="2015-10" db="EMBL/GenBank/DDBJ databases">
        <authorList>
            <person name="Gilbert D.G."/>
        </authorList>
    </citation>
    <scope>NUCLEOTIDE SEQUENCE</scope>
</reference>
<evidence type="ECO:0000256" key="2">
    <source>
        <dbReference type="ARBA" id="ARBA00022679"/>
    </source>
</evidence>
<dbReference type="GO" id="GO:0003677">
    <property type="term" value="F:DNA binding"/>
    <property type="evidence" value="ECO:0007669"/>
    <property type="project" value="InterPro"/>
</dbReference>
<dbReference type="Gene3D" id="3.40.50.150">
    <property type="entry name" value="Vaccinia Virus protein VP39"/>
    <property type="match status" value="1"/>
</dbReference>
<proteinExistence type="predicted"/>
<dbReference type="AlphaFoldDB" id="A0A170QCC0"/>
<evidence type="ECO:0000256" key="1">
    <source>
        <dbReference type="ARBA" id="ARBA00022603"/>
    </source>
</evidence>
<name>A0A170QCC0_9ZZZZ</name>
<sequence>MRLIKLFSFTGDIILDPFIGSGTTALAAKMMKRHFLGYELNKIYIKLGKKRLKQYQSD</sequence>
<dbReference type="GO" id="GO:0008170">
    <property type="term" value="F:N-methyltransferase activity"/>
    <property type="evidence" value="ECO:0007669"/>
    <property type="project" value="InterPro"/>
</dbReference>
<feature type="domain" description="DNA methylase N-4/N-6" evidence="3">
    <location>
        <begin position="2"/>
        <end position="49"/>
    </location>
</feature>
<evidence type="ECO:0000259" key="3">
    <source>
        <dbReference type="Pfam" id="PF01555"/>
    </source>
</evidence>
<dbReference type="InterPro" id="IPR002941">
    <property type="entry name" value="DNA_methylase_N4/N6"/>
</dbReference>